<proteinExistence type="predicted"/>
<dbReference type="GO" id="GO:0016772">
    <property type="term" value="F:transferase activity, transferring phosphorus-containing groups"/>
    <property type="evidence" value="ECO:0007669"/>
    <property type="project" value="InterPro"/>
</dbReference>
<dbReference type="Gene3D" id="3.50.30.10">
    <property type="entry name" value="Phosphohistidine domain"/>
    <property type="match status" value="1"/>
</dbReference>
<dbReference type="InterPro" id="IPR008279">
    <property type="entry name" value="PEP-util_enz_mobile_dom"/>
</dbReference>
<dbReference type="InterPro" id="IPR036637">
    <property type="entry name" value="Phosphohistidine_dom_sf"/>
</dbReference>
<evidence type="ECO:0000259" key="1">
    <source>
        <dbReference type="Pfam" id="PF00391"/>
    </source>
</evidence>
<organism evidence="2">
    <name type="scientific">freshwater metagenome</name>
    <dbReference type="NCBI Taxonomy" id="449393"/>
    <lineage>
        <taxon>unclassified sequences</taxon>
        <taxon>metagenomes</taxon>
        <taxon>ecological metagenomes</taxon>
    </lineage>
</organism>
<dbReference type="Pfam" id="PF00391">
    <property type="entry name" value="PEP-utilizers"/>
    <property type="match status" value="1"/>
</dbReference>
<dbReference type="SUPFAM" id="SSF52009">
    <property type="entry name" value="Phosphohistidine domain"/>
    <property type="match status" value="1"/>
</dbReference>
<sequence length="232" mass="25174">MSEPQILDSKWAKPAMSEVVEFYHTAIRKLVAEKFAASGKTWQEAVNDPAMELTRADFEKIEADLLATGYRFTMSADVSIKEEPDKYKPIAGVGNSGNQVMDEQGRMVVGSGDNVFQAKDVEGIARFIGTVDVVMEMLLEGVPEDTIAIIDDSGGTLTAPILEGFKAVVCMGGTTRSHLGILTREYGIPCIMAAELDGLVEGDRVFIEYSKPAGDAYAERDEAARVRISKIA</sequence>
<evidence type="ECO:0000313" key="2">
    <source>
        <dbReference type="EMBL" id="CAB4933309.1"/>
    </source>
</evidence>
<feature type="domain" description="PEP-utilising enzyme mobile" evidence="1">
    <location>
        <begin position="146"/>
        <end position="207"/>
    </location>
</feature>
<protein>
    <submittedName>
        <fullName evidence="2">Unannotated protein</fullName>
    </submittedName>
</protein>
<gene>
    <name evidence="2" type="ORF">UFOPK3610_02052</name>
</gene>
<reference evidence="2" key="1">
    <citation type="submission" date="2020-05" db="EMBL/GenBank/DDBJ databases">
        <authorList>
            <person name="Chiriac C."/>
            <person name="Salcher M."/>
            <person name="Ghai R."/>
            <person name="Kavagutti S V."/>
        </authorList>
    </citation>
    <scope>NUCLEOTIDE SEQUENCE</scope>
</reference>
<name>A0A6J7IQU4_9ZZZZ</name>
<accession>A0A6J7IQU4</accession>
<dbReference type="AlphaFoldDB" id="A0A6J7IQU4"/>
<dbReference type="EMBL" id="CAFBMR010000165">
    <property type="protein sequence ID" value="CAB4933309.1"/>
    <property type="molecule type" value="Genomic_DNA"/>
</dbReference>